<dbReference type="AlphaFoldDB" id="A0A448TSB9"/>
<evidence type="ECO:0000313" key="3">
    <source>
        <dbReference type="Proteomes" id="UP000279799"/>
    </source>
</evidence>
<feature type="domain" description="Glycosyl transferase family 25" evidence="1">
    <location>
        <begin position="8"/>
        <end position="192"/>
    </location>
</feature>
<proteinExistence type="predicted"/>
<evidence type="ECO:0000313" key="2">
    <source>
        <dbReference type="EMBL" id="VEJ08892.1"/>
    </source>
</evidence>
<protein>
    <submittedName>
        <fullName evidence="2">Lipooligosaccharide galactosyltransferase I</fullName>
    </submittedName>
</protein>
<dbReference type="KEGG" id="adp:NCTC12871_00310"/>
<dbReference type="InterPro" id="IPR002654">
    <property type="entry name" value="Glyco_trans_25"/>
</dbReference>
<dbReference type="OrthoDB" id="9816113at2"/>
<dbReference type="Proteomes" id="UP000279799">
    <property type="component" value="Chromosome"/>
</dbReference>
<dbReference type="GO" id="GO:0016757">
    <property type="term" value="F:glycosyltransferase activity"/>
    <property type="evidence" value="ECO:0007669"/>
    <property type="project" value="UniProtKB-KW"/>
</dbReference>
<gene>
    <name evidence="2" type="primary">lbgA</name>
    <name evidence="2" type="ORF">NCTC12871_00310</name>
</gene>
<reference evidence="2 3" key="1">
    <citation type="submission" date="2018-12" db="EMBL/GenBank/DDBJ databases">
        <authorList>
            <consortium name="Pathogen Informatics"/>
        </authorList>
    </citation>
    <scope>NUCLEOTIDE SEQUENCE [LARGE SCALE GENOMIC DNA]</scope>
    <source>
        <strain evidence="2 3">NCTC12871</strain>
    </source>
</reference>
<keyword evidence="3" id="KW-1185">Reference proteome</keyword>
<sequence length="226" mass="25757">MTKTMLPPIFIISLKHSDRREFISDCLSSLGLRFQFIDAVYGKDLTDEDLSKVDFEFYPQRFGAKKPLTKGELGCALSHISIYEKMVKEKIPEAIILEDDAIVNLYFPEILKKALEKLPKRAEMLFLDHGKAKVFPIMRSLPERYRLARYLTPSKNSKRTITCTAAYYLKLDGAKKLLSKAYPLRLPADYLTGLLQLTGIHAYGIEPACSTSGHRSQIDDQGNRYD</sequence>
<evidence type="ECO:0000259" key="1">
    <source>
        <dbReference type="Pfam" id="PF01755"/>
    </source>
</evidence>
<keyword evidence="2" id="KW-0808">Transferase</keyword>
<dbReference type="EMBL" id="LR134510">
    <property type="protein sequence ID" value="VEJ08892.1"/>
    <property type="molecule type" value="Genomic_DNA"/>
</dbReference>
<dbReference type="Pfam" id="PF01755">
    <property type="entry name" value="Glyco_transf_25"/>
    <property type="match status" value="1"/>
</dbReference>
<dbReference type="CDD" id="cd06532">
    <property type="entry name" value="Glyco_transf_25"/>
    <property type="match status" value="1"/>
</dbReference>
<dbReference type="RefSeq" id="WP_126598353.1">
    <property type="nucleotide sequence ID" value="NZ_LR134510.1"/>
</dbReference>
<organism evidence="2 3">
    <name type="scientific">Actinobacillus delphinicola</name>
    <dbReference type="NCBI Taxonomy" id="51161"/>
    <lineage>
        <taxon>Bacteria</taxon>
        <taxon>Pseudomonadati</taxon>
        <taxon>Pseudomonadota</taxon>
        <taxon>Gammaproteobacteria</taxon>
        <taxon>Pasteurellales</taxon>
        <taxon>Pasteurellaceae</taxon>
        <taxon>Actinobacillus</taxon>
    </lineage>
</organism>
<name>A0A448TSB9_9PAST</name>
<accession>A0A448TSB9</accession>
<keyword evidence="2" id="KW-0328">Glycosyltransferase</keyword>